<accession>W3VLV1</accession>
<comment type="caution">
    <text evidence="2">The sequence shown here is derived from an EMBL/GenBank/DDBJ whole genome shotgun (WGS) entry which is preliminary data.</text>
</comment>
<sequence>MSPYRNRAANPVTTATAAVGMPSTHPGPNKPVQDLITPIYTGRHLWSAIRPTTLDALPPPLVAYEELPFPNSDRAKLPPCTVRWQFTGRFSIDREEDIARGSFRVQVRSYLASKSAVNTDCTVNFSRGFGRGRFVEVTVSPENLAILAEAQLVFNGSQLQSPCVGANLPKTSLVIEVLEIPLRNAWSETAADIAILLQSHVRVHEFWVARVSNSSNSTPPEDTDKMVVLASLPPGEDGGVHPS</sequence>
<protein>
    <submittedName>
        <fullName evidence="2">Uncharacterized protein</fullName>
    </submittedName>
</protein>
<proteinExistence type="predicted"/>
<gene>
    <name evidence="2" type="ORF">PaG_03282</name>
</gene>
<dbReference type="EMBL" id="AWNI01000010">
    <property type="protein sequence ID" value="ETS62638.1"/>
    <property type="molecule type" value="Genomic_DNA"/>
</dbReference>
<evidence type="ECO:0000313" key="2">
    <source>
        <dbReference type="EMBL" id="ETS62638.1"/>
    </source>
</evidence>
<keyword evidence="3" id="KW-1185">Reference proteome</keyword>
<dbReference type="OrthoDB" id="2555219at2759"/>
<evidence type="ECO:0000256" key="1">
    <source>
        <dbReference type="SAM" id="MobiDB-lite"/>
    </source>
</evidence>
<name>W3VLV1_MOEAP</name>
<feature type="region of interest" description="Disordered" evidence="1">
    <location>
        <begin position="1"/>
        <end position="31"/>
    </location>
</feature>
<dbReference type="AlphaFoldDB" id="W3VLV1"/>
<dbReference type="Proteomes" id="UP000019462">
    <property type="component" value="Unassembled WGS sequence"/>
</dbReference>
<organism evidence="2 3">
    <name type="scientific">Moesziomyces aphidis</name>
    <name type="common">Pseudozyma aphidis</name>
    <dbReference type="NCBI Taxonomy" id="84754"/>
    <lineage>
        <taxon>Eukaryota</taxon>
        <taxon>Fungi</taxon>
        <taxon>Dikarya</taxon>
        <taxon>Basidiomycota</taxon>
        <taxon>Ustilaginomycotina</taxon>
        <taxon>Ustilaginomycetes</taxon>
        <taxon>Ustilaginales</taxon>
        <taxon>Ustilaginaceae</taxon>
        <taxon>Moesziomyces</taxon>
    </lineage>
</organism>
<feature type="compositionally biased region" description="Low complexity" evidence="1">
    <location>
        <begin position="1"/>
        <end position="19"/>
    </location>
</feature>
<dbReference type="HOGENOM" id="CLU_078551_0_0_1"/>
<reference evidence="2 3" key="1">
    <citation type="journal article" date="2014" name="Genome Announc.">
        <title>Genome sequence of the basidiomycetous fungus Pseudozyma aphidis DSM70725, an efficient producer of biosurfactant mannosylerythritol lipids.</title>
        <authorList>
            <person name="Lorenz S."/>
            <person name="Guenther M."/>
            <person name="Grumaz C."/>
            <person name="Rupp S."/>
            <person name="Zibek S."/>
            <person name="Sohn K."/>
        </authorList>
    </citation>
    <scope>NUCLEOTIDE SEQUENCE [LARGE SCALE GENOMIC DNA]</scope>
    <source>
        <strain evidence="3">ATCC 32657 / CBS 517.83 / DSM 70725 / JCM 10318 / NBRC 10182 / NRRL Y-7954 / St-0401</strain>
    </source>
</reference>
<evidence type="ECO:0000313" key="3">
    <source>
        <dbReference type="Proteomes" id="UP000019462"/>
    </source>
</evidence>